<sequence length="61" mass="6201">MTWNVVPKTSAAPGIAVESQAGTPVSCANSIAAQAAKATAAMRSADQRGTTRARRAKSRTA</sequence>
<dbReference type="AlphaFoldDB" id="A0A1E2SHX0"/>
<feature type="compositionally biased region" description="Basic residues" evidence="1">
    <location>
        <begin position="51"/>
        <end position="61"/>
    </location>
</feature>
<evidence type="ECO:0000313" key="3">
    <source>
        <dbReference type="Proteomes" id="UP000094426"/>
    </source>
</evidence>
<accession>A0A1E2SHX0</accession>
<proteinExistence type="predicted"/>
<reference evidence="3" key="1">
    <citation type="submission" date="2015-11" db="EMBL/GenBank/DDBJ databases">
        <authorList>
            <person name="Wang J."/>
            <person name="Wang L."/>
            <person name="Wang F."/>
            <person name="Cao G."/>
        </authorList>
    </citation>
    <scope>NUCLEOTIDE SEQUENCE [LARGE SCALE GENOMIC DNA]</scope>
    <source>
        <strain evidence="3">gdw1</strain>
    </source>
</reference>
<comment type="caution">
    <text evidence="2">The sequence shown here is derived from an EMBL/GenBank/DDBJ whole genome shotgun (WGS) entry which is preliminary data.</text>
</comment>
<evidence type="ECO:0000313" key="2">
    <source>
        <dbReference type="EMBL" id="ODA89452.1"/>
    </source>
</evidence>
<protein>
    <submittedName>
        <fullName evidence="2">Uncharacterized protein</fullName>
    </submittedName>
</protein>
<gene>
    <name evidence="2" type="ORF">ATY41_06005</name>
</gene>
<feature type="region of interest" description="Disordered" evidence="1">
    <location>
        <begin position="40"/>
        <end position="61"/>
    </location>
</feature>
<evidence type="ECO:0000256" key="1">
    <source>
        <dbReference type="SAM" id="MobiDB-lite"/>
    </source>
</evidence>
<feature type="compositionally biased region" description="Low complexity" evidence="1">
    <location>
        <begin position="40"/>
        <end position="50"/>
    </location>
</feature>
<dbReference type="EMBL" id="LNZG01000047">
    <property type="protein sequence ID" value="ODA89452.1"/>
    <property type="molecule type" value="Genomic_DNA"/>
</dbReference>
<name>A0A1E2SHX0_LEIXY</name>
<organism evidence="2 3">
    <name type="scientific">Leifsonia xyli subsp. xyli</name>
    <dbReference type="NCBI Taxonomy" id="59736"/>
    <lineage>
        <taxon>Bacteria</taxon>
        <taxon>Bacillati</taxon>
        <taxon>Actinomycetota</taxon>
        <taxon>Actinomycetes</taxon>
        <taxon>Micrococcales</taxon>
        <taxon>Microbacteriaceae</taxon>
        <taxon>Leifsonia</taxon>
    </lineage>
</organism>
<dbReference type="Proteomes" id="UP000094426">
    <property type="component" value="Unassembled WGS sequence"/>
</dbReference>